<evidence type="ECO:0000256" key="1">
    <source>
        <dbReference type="SAM" id="MobiDB-lite"/>
    </source>
</evidence>
<protein>
    <submittedName>
        <fullName evidence="2">Uncharacterized protein</fullName>
    </submittedName>
</protein>
<evidence type="ECO:0000313" key="3">
    <source>
        <dbReference type="Proteomes" id="UP000245956"/>
    </source>
</evidence>
<evidence type="ECO:0000313" key="2">
    <source>
        <dbReference type="EMBL" id="PWI64570.1"/>
    </source>
</evidence>
<dbReference type="EMBL" id="LCWV01000054">
    <property type="protein sequence ID" value="PWI64570.1"/>
    <property type="molecule type" value="Genomic_DNA"/>
</dbReference>
<accession>A0A2U3DQP3</accession>
<sequence length="163" mass="18299">MLCAVSFGVRMAVSGDLLPWPFAHLVSYLIRLWRMPSIQRSFPSIMSLVHSASLPPSLQPQSVRSGTTTTTENNEFDSLSIANGLLRVAGRRARKSDRSTPTPQRCVQNRSRHDMKVDSSKTPGKAPFDVYMCAKTEFHDGGMQIFVRRQKRSSREDTTRALT</sequence>
<feature type="compositionally biased region" description="Polar residues" evidence="1">
    <location>
        <begin position="99"/>
        <end position="109"/>
    </location>
</feature>
<gene>
    <name evidence="2" type="ORF">PCL_09542</name>
</gene>
<dbReference type="Proteomes" id="UP000245956">
    <property type="component" value="Unassembled WGS sequence"/>
</dbReference>
<proteinExistence type="predicted"/>
<name>A0A2U3DQP3_PURLI</name>
<dbReference type="AlphaFoldDB" id="A0A2U3DQP3"/>
<feature type="region of interest" description="Disordered" evidence="1">
    <location>
        <begin position="90"/>
        <end position="122"/>
    </location>
</feature>
<organism evidence="2 3">
    <name type="scientific">Purpureocillium lilacinum</name>
    <name type="common">Paecilomyces lilacinus</name>
    <dbReference type="NCBI Taxonomy" id="33203"/>
    <lineage>
        <taxon>Eukaryota</taxon>
        <taxon>Fungi</taxon>
        <taxon>Dikarya</taxon>
        <taxon>Ascomycota</taxon>
        <taxon>Pezizomycotina</taxon>
        <taxon>Sordariomycetes</taxon>
        <taxon>Hypocreomycetidae</taxon>
        <taxon>Hypocreales</taxon>
        <taxon>Ophiocordycipitaceae</taxon>
        <taxon>Purpureocillium</taxon>
    </lineage>
</organism>
<reference evidence="2 3" key="1">
    <citation type="journal article" date="2016" name="Front. Microbiol.">
        <title>Genome and transcriptome sequences reveal the specific parasitism of the nematophagous Purpureocillium lilacinum 36-1.</title>
        <authorList>
            <person name="Xie J."/>
            <person name="Li S."/>
            <person name="Mo C."/>
            <person name="Xiao X."/>
            <person name="Peng D."/>
            <person name="Wang G."/>
            <person name="Xiao Y."/>
        </authorList>
    </citation>
    <scope>NUCLEOTIDE SEQUENCE [LARGE SCALE GENOMIC DNA]</scope>
    <source>
        <strain evidence="2 3">36-1</strain>
    </source>
</reference>
<comment type="caution">
    <text evidence="2">The sequence shown here is derived from an EMBL/GenBank/DDBJ whole genome shotgun (WGS) entry which is preliminary data.</text>
</comment>